<keyword evidence="2" id="KW-1185">Reference proteome</keyword>
<sequence length="217" mass="24357">MDDDNVVMSNSSPSNGDMMGNIGDRMNMSNQRNGGGGIGITGNRNNHGGNGGNGGNGVGVRNSNNNRSNSMAATSQFSQSDTRCKCITYHMAHVFMSISHYDFTTFAGAPWRMSVRPTTKTRQEISKRIKDWCRTPHAKLCVVQCYLLLFEMFLSPQDSSYELDYTYNPDQDLFFRSNVIGLCTLVLWCFNYCTYGKEREEEEEEAGGREEEGEQLQ</sequence>
<protein>
    <submittedName>
        <fullName evidence="1">Unnamed protein product</fullName>
    </submittedName>
</protein>
<organism evidence="1 2">
    <name type="scientific">Candida boidinii</name>
    <name type="common">Yeast</name>
    <dbReference type="NCBI Taxonomy" id="5477"/>
    <lineage>
        <taxon>Eukaryota</taxon>
        <taxon>Fungi</taxon>
        <taxon>Dikarya</taxon>
        <taxon>Ascomycota</taxon>
        <taxon>Saccharomycotina</taxon>
        <taxon>Pichiomycetes</taxon>
        <taxon>Pichiales</taxon>
        <taxon>Pichiaceae</taxon>
        <taxon>Ogataea</taxon>
        <taxon>Ogataea/Candida clade</taxon>
    </lineage>
</organism>
<name>A0ACB5UAB3_CANBO</name>
<dbReference type="Proteomes" id="UP001165101">
    <property type="component" value="Unassembled WGS sequence"/>
</dbReference>
<evidence type="ECO:0000313" key="2">
    <source>
        <dbReference type="Proteomes" id="UP001165101"/>
    </source>
</evidence>
<dbReference type="EMBL" id="BSXV01006494">
    <property type="protein sequence ID" value="GMF03847.1"/>
    <property type="molecule type" value="Genomic_DNA"/>
</dbReference>
<reference evidence="1" key="1">
    <citation type="submission" date="2023-04" db="EMBL/GenBank/DDBJ databases">
        <title>Candida boidinii NBRC 1967.</title>
        <authorList>
            <person name="Ichikawa N."/>
            <person name="Sato H."/>
            <person name="Tonouchi N."/>
        </authorList>
    </citation>
    <scope>NUCLEOTIDE SEQUENCE</scope>
    <source>
        <strain evidence="1">NBRC 1967</strain>
    </source>
</reference>
<evidence type="ECO:0000313" key="1">
    <source>
        <dbReference type="EMBL" id="GMF03847.1"/>
    </source>
</evidence>
<accession>A0ACB5UAB3</accession>
<gene>
    <name evidence="1" type="ORF">Cboi01_000639000</name>
</gene>
<proteinExistence type="predicted"/>
<comment type="caution">
    <text evidence="1">The sequence shown here is derived from an EMBL/GenBank/DDBJ whole genome shotgun (WGS) entry which is preliminary data.</text>
</comment>